<proteinExistence type="predicted"/>
<evidence type="ECO:0000256" key="1">
    <source>
        <dbReference type="ARBA" id="ARBA00022679"/>
    </source>
</evidence>
<accession>A0A516SMH3</accession>
<dbReference type="OrthoDB" id="3173333at2"/>
<sequence>MRSACAADAAAIAAIYNPYVLDSVITFEETPVSVAAMADRISDTLAAGLPWLVAERDGQLQGYAYAAKWRARSAYRYALESSVYLAPTAKRLGLGSELYRCLLARLREIGCHTVIGGIALPNTASVALHEKLGYRRVARFEQVGYKFERWIDVGYWQLHLDVGPQD</sequence>
<dbReference type="AlphaFoldDB" id="A0A516SMH3"/>
<reference evidence="5" key="1">
    <citation type="submission" date="2019-07" db="EMBL/GenBank/DDBJ databases">
        <title>Chitinimonas sp. nov., isolated from Ny-Alesund, arctica soil.</title>
        <authorList>
            <person name="Xu Q."/>
            <person name="Peng F."/>
        </authorList>
    </citation>
    <scope>NUCLEOTIDE SEQUENCE [LARGE SCALE GENOMIC DNA]</scope>
    <source>
        <strain evidence="5">R3-44</strain>
    </source>
</reference>
<dbReference type="CDD" id="cd04301">
    <property type="entry name" value="NAT_SF"/>
    <property type="match status" value="1"/>
</dbReference>
<keyword evidence="2" id="KW-0012">Acyltransferase</keyword>
<dbReference type="PANTHER" id="PTHR43072:SF23">
    <property type="entry name" value="UPF0039 PROTEIN C11D3.02C"/>
    <property type="match status" value="1"/>
</dbReference>
<evidence type="ECO:0000313" key="5">
    <source>
        <dbReference type="Proteomes" id="UP000317550"/>
    </source>
</evidence>
<dbReference type="EMBL" id="CP041730">
    <property type="protein sequence ID" value="QDQ29356.1"/>
    <property type="molecule type" value="Genomic_DNA"/>
</dbReference>
<name>A0A516SMH3_9NEIS</name>
<dbReference type="SUPFAM" id="SSF55729">
    <property type="entry name" value="Acyl-CoA N-acyltransferases (Nat)"/>
    <property type="match status" value="1"/>
</dbReference>
<feature type="domain" description="N-acetyltransferase" evidence="3">
    <location>
        <begin position="1"/>
        <end position="152"/>
    </location>
</feature>
<evidence type="ECO:0000313" key="4">
    <source>
        <dbReference type="EMBL" id="QDQ29356.1"/>
    </source>
</evidence>
<dbReference type="KEGG" id="cari:FNU76_16175"/>
<evidence type="ECO:0000256" key="2">
    <source>
        <dbReference type="ARBA" id="ARBA00023315"/>
    </source>
</evidence>
<dbReference type="Pfam" id="PF13420">
    <property type="entry name" value="Acetyltransf_4"/>
    <property type="match status" value="1"/>
</dbReference>
<dbReference type="PANTHER" id="PTHR43072">
    <property type="entry name" value="N-ACETYLTRANSFERASE"/>
    <property type="match status" value="1"/>
</dbReference>
<evidence type="ECO:0000259" key="3">
    <source>
        <dbReference type="PROSITE" id="PS51186"/>
    </source>
</evidence>
<keyword evidence="5" id="KW-1185">Reference proteome</keyword>
<dbReference type="NCBIfam" id="NF040504">
    <property type="entry name" value="resist_ArsN1b"/>
    <property type="match status" value="1"/>
</dbReference>
<dbReference type="PROSITE" id="PS51186">
    <property type="entry name" value="GNAT"/>
    <property type="match status" value="1"/>
</dbReference>
<dbReference type="InterPro" id="IPR016181">
    <property type="entry name" value="Acyl_CoA_acyltransferase"/>
</dbReference>
<gene>
    <name evidence="4" type="ORF">FNU76_16175</name>
</gene>
<keyword evidence="1 4" id="KW-0808">Transferase</keyword>
<dbReference type="Gene3D" id="3.40.630.30">
    <property type="match status" value="1"/>
</dbReference>
<dbReference type="Proteomes" id="UP000317550">
    <property type="component" value="Chromosome"/>
</dbReference>
<organism evidence="4 5">
    <name type="scientific">Chitinimonas arctica</name>
    <dbReference type="NCBI Taxonomy" id="2594795"/>
    <lineage>
        <taxon>Bacteria</taxon>
        <taxon>Pseudomonadati</taxon>
        <taxon>Pseudomonadota</taxon>
        <taxon>Betaproteobacteria</taxon>
        <taxon>Neisseriales</taxon>
        <taxon>Chitinibacteraceae</taxon>
        <taxon>Chitinimonas</taxon>
    </lineage>
</organism>
<dbReference type="InterPro" id="IPR000182">
    <property type="entry name" value="GNAT_dom"/>
</dbReference>
<dbReference type="GO" id="GO:0016747">
    <property type="term" value="F:acyltransferase activity, transferring groups other than amino-acyl groups"/>
    <property type="evidence" value="ECO:0007669"/>
    <property type="project" value="InterPro"/>
</dbReference>
<protein>
    <submittedName>
        <fullName evidence="4">N-acetyltransferase</fullName>
    </submittedName>
</protein>